<dbReference type="SUPFAM" id="SSF55961">
    <property type="entry name" value="Bet v1-like"/>
    <property type="match status" value="1"/>
</dbReference>
<dbReference type="EMBL" id="LR215067">
    <property type="protein sequence ID" value="VEV57599.1"/>
    <property type="molecule type" value="Genomic_DNA"/>
</dbReference>
<dbReference type="GeneID" id="59893115"/>
<protein>
    <submittedName>
        <fullName evidence="2">Fam-a protein</fullName>
    </submittedName>
</protein>
<dbReference type="AlphaFoldDB" id="A0A449BW95"/>
<proteinExistence type="predicted"/>
<gene>
    <name evidence="2" type="ORF">PVVCY_1104920</name>
</gene>
<dbReference type="InterPro" id="IPR006486">
    <property type="entry name" value="PYST_A"/>
</dbReference>
<sequence length="268" mass="31128">MNKFYIQTALFILSIFAYANNGALAAEPAPGKDTKDMIILPPVSRYASPEEIYEERKHLICRCHDHTEVVELMNDATKQLEYYATTKDGYEPYLQNPTDSISYYIKKFDNETNIIKVHLNIYNSSQYNAIINRIWNRKAPNIFNKGHVTIGHIYNPNLMFIRQFCEKDSKPYQKYFYAFVSKTEISKDKTIIAMASVDINDRNPSNIEYKNPILERANSFKCTFEIIDDITDEKYITIYVNLSGYLVEKKGDNLEITYIESIKGHSSI</sequence>
<dbReference type="KEGG" id="pvv:PVVCY_1104920"/>
<dbReference type="Proteomes" id="UP000290582">
    <property type="component" value="Chromosome PVVCY_11"/>
</dbReference>
<dbReference type="NCBIfam" id="TIGR01599">
    <property type="entry name" value="PYST-A"/>
    <property type="match status" value="1"/>
</dbReference>
<name>A0A449BW95_PLAVN</name>
<evidence type="ECO:0000256" key="1">
    <source>
        <dbReference type="SAM" id="SignalP"/>
    </source>
</evidence>
<dbReference type="VEuPathDB" id="PlasmoDB:PVVCY_1104920"/>
<evidence type="ECO:0000313" key="3">
    <source>
        <dbReference type="Proteomes" id="UP000290582"/>
    </source>
</evidence>
<feature type="signal peptide" evidence="1">
    <location>
        <begin position="1"/>
        <end position="25"/>
    </location>
</feature>
<keyword evidence="1" id="KW-0732">Signal</keyword>
<dbReference type="OrthoDB" id="372292at2759"/>
<dbReference type="RefSeq" id="XP_037490671.1">
    <property type="nucleotide sequence ID" value="XM_037634586.1"/>
</dbReference>
<evidence type="ECO:0000313" key="2">
    <source>
        <dbReference type="EMBL" id="VEV57599.1"/>
    </source>
</evidence>
<reference evidence="2 3" key="1">
    <citation type="submission" date="2019-01" db="EMBL/GenBank/DDBJ databases">
        <authorList>
            <person name="Ramaprasad A."/>
        </authorList>
    </citation>
    <scope>NUCLEOTIDE SEQUENCE [LARGE SCALE GENOMIC DNA]</scope>
</reference>
<accession>A0A449BW95</accession>
<organism evidence="2 3">
    <name type="scientific">Plasmodium vinckei vinckei</name>
    <dbReference type="NCBI Taxonomy" id="54757"/>
    <lineage>
        <taxon>Eukaryota</taxon>
        <taxon>Sar</taxon>
        <taxon>Alveolata</taxon>
        <taxon>Apicomplexa</taxon>
        <taxon>Aconoidasida</taxon>
        <taxon>Haemosporida</taxon>
        <taxon>Plasmodiidae</taxon>
        <taxon>Plasmodium</taxon>
        <taxon>Plasmodium (Vinckeia)</taxon>
    </lineage>
</organism>
<feature type="chain" id="PRO_5019503477" evidence="1">
    <location>
        <begin position="26"/>
        <end position="268"/>
    </location>
</feature>